<dbReference type="GO" id="GO:0022857">
    <property type="term" value="F:transmembrane transporter activity"/>
    <property type="evidence" value="ECO:0007669"/>
    <property type="project" value="InterPro"/>
</dbReference>
<name>A0A9D2MWY7_9FIRM</name>
<dbReference type="Proteomes" id="UP000826793">
    <property type="component" value="Unassembled WGS sequence"/>
</dbReference>
<evidence type="ECO:0000256" key="2">
    <source>
        <dbReference type="ARBA" id="ARBA00022448"/>
    </source>
</evidence>
<evidence type="ECO:0000313" key="9">
    <source>
        <dbReference type="Proteomes" id="UP000826793"/>
    </source>
</evidence>
<gene>
    <name evidence="8" type="ORF">H9710_06985</name>
</gene>
<feature type="transmembrane region" description="Helical" evidence="6">
    <location>
        <begin position="57"/>
        <end position="76"/>
    </location>
</feature>
<evidence type="ECO:0000313" key="8">
    <source>
        <dbReference type="EMBL" id="HJB98308.1"/>
    </source>
</evidence>
<sequence>FGLGNGLYIGSSLNYVYELAPANLKASAQAFFSAVSSVAGILGNLGGGLVFDAIGANPFYLAVAGVFLLSVALFLFTQRKTLLVKS</sequence>
<feature type="non-terminal residue" evidence="8">
    <location>
        <position position="1"/>
    </location>
</feature>
<feature type="domain" description="Major facilitator superfamily (MFS) profile" evidence="7">
    <location>
        <begin position="1"/>
        <end position="86"/>
    </location>
</feature>
<dbReference type="GO" id="GO:0005886">
    <property type="term" value="C:plasma membrane"/>
    <property type="evidence" value="ECO:0007669"/>
    <property type="project" value="UniProtKB-SubCell"/>
</dbReference>
<comment type="caution">
    <text evidence="8">The sequence shown here is derived from an EMBL/GenBank/DDBJ whole genome shotgun (WGS) entry which is preliminary data.</text>
</comment>
<evidence type="ECO:0000256" key="4">
    <source>
        <dbReference type="ARBA" id="ARBA00022989"/>
    </source>
</evidence>
<evidence type="ECO:0000256" key="5">
    <source>
        <dbReference type="ARBA" id="ARBA00023136"/>
    </source>
</evidence>
<comment type="subcellular location">
    <subcellularLocation>
        <location evidence="1">Cell membrane</location>
        <topology evidence="1">Multi-pass membrane protein</topology>
    </subcellularLocation>
</comment>
<dbReference type="PROSITE" id="PS50850">
    <property type="entry name" value="MFS"/>
    <property type="match status" value="1"/>
</dbReference>
<keyword evidence="5 6" id="KW-0472">Membrane</keyword>
<organism evidence="8 9">
    <name type="scientific">Candidatus Acutalibacter pullicola</name>
    <dbReference type="NCBI Taxonomy" id="2838417"/>
    <lineage>
        <taxon>Bacteria</taxon>
        <taxon>Bacillati</taxon>
        <taxon>Bacillota</taxon>
        <taxon>Clostridia</taxon>
        <taxon>Eubacteriales</taxon>
        <taxon>Acutalibacteraceae</taxon>
        <taxon>Acutalibacter</taxon>
    </lineage>
</organism>
<evidence type="ECO:0000256" key="6">
    <source>
        <dbReference type="SAM" id="Phobius"/>
    </source>
</evidence>
<dbReference type="InterPro" id="IPR020846">
    <property type="entry name" value="MFS_dom"/>
</dbReference>
<dbReference type="EMBL" id="DWXG01000053">
    <property type="protein sequence ID" value="HJB98308.1"/>
    <property type="molecule type" value="Genomic_DNA"/>
</dbReference>
<reference evidence="8" key="1">
    <citation type="journal article" date="2021" name="PeerJ">
        <title>Extensive microbial diversity within the chicken gut microbiome revealed by metagenomics and culture.</title>
        <authorList>
            <person name="Gilroy R."/>
            <person name="Ravi A."/>
            <person name="Getino M."/>
            <person name="Pursley I."/>
            <person name="Horton D.L."/>
            <person name="Alikhan N.F."/>
            <person name="Baker D."/>
            <person name="Gharbi K."/>
            <person name="Hall N."/>
            <person name="Watson M."/>
            <person name="Adriaenssens E.M."/>
            <person name="Foster-Nyarko E."/>
            <person name="Jarju S."/>
            <person name="Secka A."/>
            <person name="Antonio M."/>
            <person name="Oren A."/>
            <person name="Chaudhuri R.R."/>
            <person name="La Ragione R."/>
            <person name="Hildebrand F."/>
            <person name="Pallen M.J."/>
        </authorList>
    </citation>
    <scope>NUCLEOTIDE SEQUENCE</scope>
    <source>
        <strain evidence="8">CHK185-1770</strain>
    </source>
</reference>
<reference evidence="8" key="2">
    <citation type="submission" date="2021-04" db="EMBL/GenBank/DDBJ databases">
        <authorList>
            <person name="Gilroy R."/>
        </authorList>
    </citation>
    <scope>NUCLEOTIDE SEQUENCE</scope>
    <source>
        <strain evidence="8">CHK185-1770</strain>
    </source>
</reference>
<keyword evidence="3 6" id="KW-0812">Transmembrane</keyword>
<evidence type="ECO:0000259" key="7">
    <source>
        <dbReference type="PROSITE" id="PS50850"/>
    </source>
</evidence>
<evidence type="ECO:0000256" key="1">
    <source>
        <dbReference type="ARBA" id="ARBA00004651"/>
    </source>
</evidence>
<evidence type="ECO:0000256" key="3">
    <source>
        <dbReference type="ARBA" id="ARBA00022692"/>
    </source>
</evidence>
<dbReference type="InterPro" id="IPR036259">
    <property type="entry name" value="MFS_trans_sf"/>
</dbReference>
<keyword evidence="2" id="KW-0813">Transport</keyword>
<dbReference type="Gene3D" id="1.20.1250.20">
    <property type="entry name" value="MFS general substrate transporter like domains"/>
    <property type="match status" value="1"/>
</dbReference>
<accession>A0A9D2MWY7</accession>
<keyword evidence="4 6" id="KW-1133">Transmembrane helix</keyword>
<protein>
    <recommendedName>
        <fullName evidence="7">Major facilitator superfamily (MFS) profile domain-containing protein</fullName>
    </recommendedName>
</protein>
<proteinExistence type="predicted"/>
<dbReference type="AlphaFoldDB" id="A0A9D2MWY7"/>
<dbReference type="SUPFAM" id="SSF103473">
    <property type="entry name" value="MFS general substrate transporter"/>
    <property type="match status" value="1"/>
</dbReference>